<dbReference type="Pfam" id="PF04909">
    <property type="entry name" value="Amidohydro_2"/>
    <property type="match status" value="1"/>
</dbReference>
<dbReference type="SUPFAM" id="SSF51556">
    <property type="entry name" value="Metallo-dependent hydrolases"/>
    <property type="match status" value="1"/>
</dbReference>
<dbReference type="Gene3D" id="3.20.20.140">
    <property type="entry name" value="Metal-dependent hydrolases"/>
    <property type="match status" value="1"/>
</dbReference>
<reference evidence="3 4" key="1">
    <citation type="journal article" date="2016" name="Nat. Commun.">
        <title>Thousands of microbial genomes shed light on interconnected biogeochemical processes in an aquifer system.</title>
        <authorList>
            <person name="Anantharaman K."/>
            <person name="Brown C.T."/>
            <person name="Hug L.A."/>
            <person name="Sharon I."/>
            <person name="Castelle C.J."/>
            <person name="Probst A.J."/>
            <person name="Thomas B.C."/>
            <person name="Singh A."/>
            <person name="Wilkins M.J."/>
            <person name="Karaoz U."/>
            <person name="Brodie E.L."/>
            <person name="Williams K.H."/>
            <person name="Hubbard S.S."/>
            <person name="Banfield J.F."/>
        </authorList>
    </citation>
    <scope>NUCLEOTIDE SEQUENCE [LARGE SCALE GENOMIC DNA]</scope>
</reference>
<comment type="caution">
    <text evidence="3">The sequence shown here is derived from an EMBL/GenBank/DDBJ whole genome shotgun (WGS) entry which is preliminary data.</text>
</comment>
<dbReference type="PANTHER" id="PTHR21240">
    <property type="entry name" value="2-AMINO-3-CARBOXYLMUCONATE-6-SEMIALDEHYDE DECARBOXYLASE"/>
    <property type="match status" value="1"/>
</dbReference>
<gene>
    <name evidence="3" type="ORF">A3G31_09665</name>
</gene>
<sequence length="271" mass="31622">MKQEQKIIDAHIHIHFNFNRSVKDAKKIGINYSPKGLMNDLKENNIVKAVIMSTFSNDFAKEFVRKNSKYFWAAATINPLDYKKKDLEKLDNDFKNGFFKAIKLYPGYLKFYPADEICSPIYKLAIKYKIPVYFHSGDTSFPNAMLKYAHPFNIDELACKFQKLRIVISHLGNPWITDTKEIIAKNPNVYADLSGLFPGKNIPYKEELKKKLLEQIEDVIYYAGPDKLLFGTDYSLVSHREYLEFINRLKIHSKDFDKIFYKNAVKLFGET</sequence>
<keyword evidence="1" id="KW-0456">Lyase</keyword>
<evidence type="ECO:0000313" key="3">
    <source>
        <dbReference type="EMBL" id="OGL55226.1"/>
    </source>
</evidence>
<dbReference type="STRING" id="1817883.A3G31_09665"/>
<organism evidence="3 4">
    <name type="scientific">Candidatus Schekmanbacteria bacterium RIFCSPLOWO2_12_FULL_38_15</name>
    <dbReference type="NCBI Taxonomy" id="1817883"/>
    <lineage>
        <taxon>Bacteria</taxon>
        <taxon>Candidatus Schekmaniibacteriota</taxon>
    </lineage>
</organism>
<evidence type="ECO:0000256" key="1">
    <source>
        <dbReference type="ARBA" id="ARBA00023239"/>
    </source>
</evidence>
<dbReference type="InterPro" id="IPR006680">
    <property type="entry name" value="Amidohydro-rel"/>
</dbReference>
<accession>A0A1F7SN76</accession>
<dbReference type="AlphaFoldDB" id="A0A1F7SN76"/>
<dbReference type="EMBL" id="MGDI01000003">
    <property type="protein sequence ID" value="OGL55226.1"/>
    <property type="molecule type" value="Genomic_DNA"/>
</dbReference>
<dbReference type="InterPro" id="IPR032465">
    <property type="entry name" value="ACMSD"/>
</dbReference>
<evidence type="ECO:0000259" key="2">
    <source>
        <dbReference type="Pfam" id="PF04909"/>
    </source>
</evidence>
<evidence type="ECO:0000313" key="4">
    <source>
        <dbReference type="Proteomes" id="UP000178082"/>
    </source>
</evidence>
<dbReference type="InterPro" id="IPR032466">
    <property type="entry name" value="Metal_Hydrolase"/>
</dbReference>
<dbReference type="GO" id="GO:0016787">
    <property type="term" value="F:hydrolase activity"/>
    <property type="evidence" value="ECO:0007669"/>
    <property type="project" value="InterPro"/>
</dbReference>
<name>A0A1F7SN76_9BACT</name>
<dbReference type="GO" id="GO:0016831">
    <property type="term" value="F:carboxy-lyase activity"/>
    <property type="evidence" value="ECO:0007669"/>
    <property type="project" value="InterPro"/>
</dbReference>
<feature type="domain" description="Amidohydrolase-related" evidence="2">
    <location>
        <begin position="8"/>
        <end position="269"/>
    </location>
</feature>
<proteinExistence type="predicted"/>
<protein>
    <recommendedName>
        <fullName evidence="2">Amidohydrolase-related domain-containing protein</fullName>
    </recommendedName>
</protein>
<dbReference type="Proteomes" id="UP000178082">
    <property type="component" value="Unassembled WGS sequence"/>
</dbReference>